<evidence type="ECO:0000313" key="2">
    <source>
        <dbReference type="Proteomes" id="UP000838686"/>
    </source>
</evidence>
<dbReference type="InterPro" id="IPR020296">
    <property type="entry name" value="Spore_Cse60"/>
</dbReference>
<name>A0ABN8GPC2_9BACL</name>
<comment type="caution">
    <text evidence="1">The sequence shown here is derived from an EMBL/GenBank/DDBJ whole genome shotgun (WGS) entry which is preliminary data.</text>
</comment>
<keyword evidence="2" id="KW-1185">Reference proteome</keyword>
<organism evidence="1 2">
    <name type="scientific">Paenibacillus plantiphilus</name>
    <dbReference type="NCBI Taxonomy" id="2905650"/>
    <lineage>
        <taxon>Bacteria</taxon>
        <taxon>Bacillati</taxon>
        <taxon>Bacillota</taxon>
        <taxon>Bacilli</taxon>
        <taxon>Bacillales</taxon>
        <taxon>Paenibacillaceae</taxon>
        <taxon>Paenibacillus</taxon>
    </lineage>
</organism>
<dbReference type="EMBL" id="CAKMMF010000018">
    <property type="protein sequence ID" value="CAH1210736.1"/>
    <property type="molecule type" value="Genomic_DNA"/>
</dbReference>
<dbReference type="RefSeq" id="WP_236343606.1">
    <property type="nucleotide sequence ID" value="NZ_CAKMMF010000018.1"/>
</dbReference>
<dbReference type="Pfam" id="PF10957">
    <property type="entry name" value="Spore_Cse60"/>
    <property type="match status" value="1"/>
</dbReference>
<gene>
    <name evidence="1" type="ORF">PAECIP111893_03259</name>
</gene>
<protein>
    <recommendedName>
        <fullName evidence="3">Sporulation protein Cse60</fullName>
    </recommendedName>
</protein>
<dbReference type="Proteomes" id="UP000838686">
    <property type="component" value="Unassembled WGS sequence"/>
</dbReference>
<proteinExistence type="predicted"/>
<evidence type="ECO:0000313" key="1">
    <source>
        <dbReference type="EMBL" id="CAH1210736.1"/>
    </source>
</evidence>
<accession>A0ABN8GPC2</accession>
<evidence type="ECO:0008006" key="3">
    <source>
        <dbReference type="Google" id="ProtNLM"/>
    </source>
</evidence>
<reference evidence="1" key="1">
    <citation type="submission" date="2022-01" db="EMBL/GenBank/DDBJ databases">
        <authorList>
            <person name="Criscuolo A."/>
        </authorList>
    </citation>
    <scope>NUCLEOTIDE SEQUENCE</scope>
    <source>
        <strain evidence="1">CIP111893</strain>
    </source>
</reference>
<sequence length="62" mass="7340">MIQIKEFIDSDIYYAERKANEFLATITEEQFVDIRYGTLVKTNPQRTEYQRSTILVIYKTSG</sequence>